<accession>A0AAW2I9D9</accession>
<organism evidence="1">
    <name type="scientific">Menopon gallinae</name>
    <name type="common">poultry shaft louse</name>
    <dbReference type="NCBI Taxonomy" id="328185"/>
    <lineage>
        <taxon>Eukaryota</taxon>
        <taxon>Metazoa</taxon>
        <taxon>Ecdysozoa</taxon>
        <taxon>Arthropoda</taxon>
        <taxon>Hexapoda</taxon>
        <taxon>Insecta</taxon>
        <taxon>Pterygota</taxon>
        <taxon>Neoptera</taxon>
        <taxon>Paraneoptera</taxon>
        <taxon>Psocodea</taxon>
        <taxon>Troctomorpha</taxon>
        <taxon>Phthiraptera</taxon>
        <taxon>Amblycera</taxon>
        <taxon>Menoponidae</taxon>
        <taxon>Menopon</taxon>
    </lineage>
</organism>
<protein>
    <submittedName>
        <fullName evidence="1">Uncharacterized protein</fullName>
    </submittedName>
</protein>
<dbReference type="AlphaFoldDB" id="A0AAW2I9D9"/>
<proteinExistence type="predicted"/>
<name>A0AAW2I9D9_9NEOP</name>
<dbReference type="EMBL" id="JARGDH010000001">
    <property type="protein sequence ID" value="KAL0278775.1"/>
    <property type="molecule type" value="Genomic_DNA"/>
</dbReference>
<comment type="caution">
    <text evidence="1">The sequence shown here is derived from an EMBL/GenBank/DDBJ whole genome shotgun (WGS) entry which is preliminary data.</text>
</comment>
<evidence type="ECO:0000313" key="1">
    <source>
        <dbReference type="EMBL" id="KAL0278775.1"/>
    </source>
</evidence>
<reference evidence="1" key="1">
    <citation type="journal article" date="2024" name="Gigascience">
        <title>Chromosome-level genome of the poultry shaft louse Menopon gallinae provides insight into the host-switching and adaptive evolution of parasitic lice.</title>
        <authorList>
            <person name="Xu Y."/>
            <person name="Ma L."/>
            <person name="Liu S."/>
            <person name="Liang Y."/>
            <person name="Liu Q."/>
            <person name="He Z."/>
            <person name="Tian L."/>
            <person name="Duan Y."/>
            <person name="Cai W."/>
            <person name="Li H."/>
            <person name="Song F."/>
        </authorList>
    </citation>
    <scope>NUCLEOTIDE SEQUENCE</scope>
    <source>
        <strain evidence="1">Cailab_2023a</strain>
    </source>
</reference>
<gene>
    <name evidence="1" type="ORF">PYX00_000490</name>
</gene>
<sequence>MLCSYRFRSFRGTPKDWILRIRFKKFKVGVLANATTCLGGYLQVSLTQNYFALS</sequence>